<gene>
    <name evidence="3" type="ORF">SAMN05444008_101395</name>
</gene>
<dbReference type="AlphaFoldDB" id="A0A1M4TEG4"/>
<name>A0A1M4TEG4_9BACT</name>
<evidence type="ECO:0000256" key="1">
    <source>
        <dbReference type="ARBA" id="ARBA00022723"/>
    </source>
</evidence>
<reference evidence="3 4" key="1">
    <citation type="submission" date="2016-11" db="EMBL/GenBank/DDBJ databases">
        <authorList>
            <person name="Jaros S."/>
            <person name="Januszkiewicz K."/>
            <person name="Wedrychowicz H."/>
        </authorList>
    </citation>
    <scope>NUCLEOTIDE SEQUENCE [LARGE SCALE GENOMIC DNA]</scope>
    <source>
        <strain evidence="3 4">DSM 26897</strain>
    </source>
</reference>
<evidence type="ECO:0000313" key="4">
    <source>
        <dbReference type="Proteomes" id="UP000184368"/>
    </source>
</evidence>
<dbReference type="GO" id="GO:0046872">
    <property type="term" value="F:metal ion binding"/>
    <property type="evidence" value="ECO:0007669"/>
    <property type="project" value="UniProtKB-KW"/>
</dbReference>
<proteinExistence type="predicted"/>
<feature type="domain" description="S-adenosylmethionine synthetase N-terminal" evidence="2">
    <location>
        <begin position="5"/>
        <end position="94"/>
    </location>
</feature>
<dbReference type="Gene3D" id="3.30.300.10">
    <property type="match status" value="3"/>
</dbReference>
<protein>
    <submittedName>
        <fullName evidence="3">S-adenosylmethionine synthetase</fullName>
    </submittedName>
</protein>
<dbReference type="SUPFAM" id="SSF55973">
    <property type="entry name" value="S-adenosylmethionine synthetase"/>
    <property type="match status" value="2"/>
</dbReference>
<dbReference type="STRING" id="1302690.BUE76_01525"/>
<dbReference type="Pfam" id="PF00438">
    <property type="entry name" value="S-AdoMet_synt_N"/>
    <property type="match status" value="1"/>
</dbReference>
<dbReference type="InterPro" id="IPR002133">
    <property type="entry name" value="S-AdoMet_synthetase"/>
</dbReference>
<keyword evidence="1" id="KW-0479">Metal-binding</keyword>
<dbReference type="InterPro" id="IPR022636">
    <property type="entry name" value="S-AdoMet_synthetase_sfam"/>
</dbReference>
<evidence type="ECO:0000259" key="2">
    <source>
        <dbReference type="Pfam" id="PF00438"/>
    </source>
</evidence>
<dbReference type="Proteomes" id="UP000184368">
    <property type="component" value="Unassembled WGS sequence"/>
</dbReference>
<sequence length="344" mass="38643">MKRYSETVLNGHPDKFCDLLADCIVREVYRNDPEGYAQVEASVWSHQLFLTGAIATRNRAAIDVRQLLVELGETIGYTATNHIDASRYQVHDHICRLNADPLQWTRHCNDQSIITGYAGYDGFTNWLPPEHYGAWYFRAALVRALSPGSELAGHGPDGKVLLVLDEDAQGFRLHTLLVTLQQHPSAGYLAFTEQVAVFLYAAYAQLAAKDPRWYAAWKDIRVLINPNGTFIRGGSDSDNGQTGRKLVMDYYGPRIPIGGVLYMASTSPTSTGWVPLPPGPMPWSWYRGAPPRPGYNCVMLPVSTSRWMSAFAATGSCMTIPVPVFRWMRCDGRLRPECWHTRWM</sequence>
<dbReference type="GO" id="GO:0005524">
    <property type="term" value="F:ATP binding"/>
    <property type="evidence" value="ECO:0007669"/>
    <property type="project" value="InterPro"/>
</dbReference>
<evidence type="ECO:0000313" key="3">
    <source>
        <dbReference type="EMBL" id="SHE42880.1"/>
    </source>
</evidence>
<dbReference type="EMBL" id="FQUO01000001">
    <property type="protein sequence ID" value="SHE42880.1"/>
    <property type="molecule type" value="Genomic_DNA"/>
</dbReference>
<dbReference type="PANTHER" id="PTHR11964">
    <property type="entry name" value="S-ADENOSYLMETHIONINE SYNTHETASE"/>
    <property type="match status" value="1"/>
</dbReference>
<dbReference type="GO" id="GO:0004478">
    <property type="term" value="F:methionine adenosyltransferase activity"/>
    <property type="evidence" value="ECO:0007669"/>
    <property type="project" value="InterPro"/>
</dbReference>
<accession>A0A1M4TEG4</accession>
<dbReference type="InterPro" id="IPR022628">
    <property type="entry name" value="S-AdoMet_synt_N"/>
</dbReference>
<dbReference type="OrthoDB" id="9801686at2"/>
<organism evidence="3 4">
    <name type="scientific">Cnuella takakiae</name>
    <dbReference type="NCBI Taxonomy" id="1302690"/>
    <lineage>
        <taxon>Bacteria</taxon>
        <taxon>Pseudomonadati</taxon>
        <taxon>Bacteroidota</taxon>
        <taxon>Chitinophagia</taxon>
        <taxon>Chitinophagales</taxon>
        <taxon>Chitinophagaceae</taxon>
        <taxon>Cnuella</taxon>
    </lineage>
</organism>
<keyword evidence="4" id="KW-1185">Reference proteome</keyword>
<dbReference type="GO" id="GO:0006556">
    <property type="term" value="P:S-adenosylmethionine biosynthetic process"/>
    <property type="evidence" value="ECO:0007669"/>
    <property type="project" value="InterPro"/>
</dbReference>